<accession>A0A8S5QWV5</accession>
<dbReference type="NCBIfam" id="NF047561">
    <property type="entry name" value="orf58_phage_fam"/>
    <property type="match status" value="1"/>
</dbReference>
<dbReference type="EMBL" id="BK015755">
    <property type="protein sequence ID" value="DAE23536.1"/>
    <property type="molecule type" value="Genomic_DNA"/>
</dbReference>
<evidence type="ECO:0000313" key="2">
    <source>
        <dbReference type="EMBL" id="DAE23536.1"/>
    </source>
</evidence>
<evidence type="ECO:0000256" key="1">
    <source>
        <dbReference type="SAM" id="MobiDB-lite"/>
    </source>
</evidence>
<proteinExistence type="predicted"/>
<name>A0A8S5QWV5_9CAUD</name>
<protein>
    <submittedName>
        <fullName evidence="2">Tail protein</fullName>
    </submittedName>
</protein>
<sequence>MANENWMRTYTLRAGKMGTKGFEIGNVNSITEDCLHVSFSVEKSSEESPNDAKVQIWNLSKQNLSILESKDCIVELKAGYGNNRSLILVGNVSSAITTLDNADRLTELTVVDGLVELRDTNIKVSINGKVNGKTVYKKIAAAMGLSIKFAPDLWFRTIPNGFSYVGKAKNALQKIANYCGQSWSIQNQVIHVTWPGRSIATQGYLLSSDTGLINIPKRITIGSGDESKTGWEVEYLLNGAIGVNDIVRLSSDTASGYFLVHKVTMDGDNMSGDWVCTAQLLKIADAPKLDKKADSGSKSKPSGNSGGSSGSIKKGDKVKVIRTVKQGSRTRGYQYSGGMFVCWYSVYDVIQVKGDRVVIGIGSTVTAAVKMSDLAKA</sequence>
<organism evidence="2">
    <name type="scientific">Myoviridae sp. ctyWv1</name>
    <dbReference type="NCBI Taxonomy" id="2826718"/>
    <lineage>
        <taxon>Viruses</taxon>
        <taxon>Duplodnaviria</taxon>
        <taxon>Heunggongvirae</taxon>
        <taxon>Uroviricota</taxon>
        <taxon>Caudoviricetes</taxon>
    </lineage>
</organism>
<reference evidence="2" key="1">
    <citation type="journal article" date="2021" name="Proc. Natl. Acad. Sci. U.S.A.">
        <title>A Catalog of Tens of Thousands of Viruses from Human Metagenomes Reveals Hidden Associations with Chronic Diseases.</title>
        <authorList>
            <person name="Tisza M.J."/>
            <person name="Buck C.B."/>
        </authorList>
    </citation>
    <scope>NUCLEOTIDE SEQUENCE</scope>
    <source>
        <strain evidence="2">CtyWv1</strain>
    </source>
</reference>
<feature type="region of interest" description="Disordered" evidence="1">
    <location>
        <begin position="290"/>
        <end position="314"/>
    </location>
</feature>